<reference evidence="1 2" key="1">
    <citation type="journal article" date="2022" name="DNA Res.">
        <title>Chromosomal-level genome assembly of the orchid tree Bauhinia variegata (Leguminosae; Cercidoideae) supports the allotetraploid origin hypothesis of Bauhinia.</title>
        <authorList>
            <person name="Zhong Y."/>
            <person name="Chen Y."/>
            <person name="Zheng D."/>
            <person name="Pang J."/>
            <person name="Liu Y."/>
            <person name="Luo S."/>
            <person name="Meng S."/>
            <person name="Qian L."/>
            <person name="Wei D."/>
            <person name="Dai S."/>
            <person name="Zhou R."/>
        </authorList>
    </citation>
    <scope>NUCLEOTIDE SEQUENCE [LARGE SCALE GENOMIC DNA]</scope>
    <source>
        <strain evidence="1">BV-YZ2020</strain>
    </source>
</reference>
<proteinExistence type="predicted"/>
<keyword evidence="2" id="KW-1185">Reference proteome</keyword>
<organism evidence="1 2">
    <name type="scientific">Bauhinia variegata</name>
    <name type="common">Purple orchid tree</name>
    <name type="synonym">Phanera variegata</name>
    <dbReference type="NCBI Taxonomy" id="167791"/>
    <lineage>
        <taxon>Eukaryota</taxon>
        <taxon>Viridiplantae</taxon>
        <taxon>Streptophyta</taxon>
        <taxon>Embryophyta</taxon>
        <taxon>Tracheophyta</taxon>
        <taxon>Spermatophyta</taxon>
        <taxon>Magnoliopsida</taxon>
        <taxon>eudicotyledons</taxon>
        <taxon>Gunneridae</taxon>
        <taxon>Pentapetalae</taxon>
        <taxon>rosids</taxon>
        <taxon>fabids</taxon>
        <taxon>Fabales</taxon>
        <taxon>Fabaceae</taxon>
        <taxon>Cercidoideae</taxon>
        <taxon>Cercideae</taxon>
        <taxon>Bauhiniinae</taxon>
        <taxon>Bauhinia</taxon>
    </lineage>
</organism>
<dbReference type="Proteomes" id="UP000828941">
    <property type="component" value="Chromosome 11"/>
</dbReference>
<evidence type="ECO:0000313" key="1">
    <source>
        <dbReference type="EMBL" id="KAI4314604.1"/>
    </source>
</evidence>
<sequence length="187" mass="20334">METPLRCKFTFISIVISLSFGLISCILCAVAEFKRNKKEDLRWSGSMCYLPPSQAFGWGIAALACLFVAQIIGNFIFFKHSCSGGERNAIFKTPAIAKVLFLISWVSFGSAVVLLFTATSMSRRQQYGVGWLNGECYLVKGGTYAGSAILVLVTLGSIISSSLSTKKTSHVDQAGKQTVHLETAQEK</sequence>
<gene>
    <name evidence="1" type="ORF">L6164_027493</name>
</gene>
<accession>A0ACB9LTJ6</accession>
<dbReference type="EMBL" id="CM039436">
    <property type="protein sequence ID" value="KAI4314604.1"/>
    <property type="molecule type" value="Genomic_DNA"/>
</dbReference>
<evidence type="ECO:0000313" key="2">
    <source>
        <dbReference type="Proteomes" id="UP000828941"/>
    </source>
</evidence>
<comment type="caution">
    <text evidence="1">The sequence shown here is derived from an EMBL/GenBank/DDBJ whole genome shotgun (WGS) entry which is preliminary data.</text>
</comment>
<name>A0ACB9LTJ6_BAUVA</name>
<protein>
    <submittedName>
        <fullName evidence="1">Uncharacterized protein</fullName>
    </submittedName>
</protein>